<reference evidence="10 11" key="1">
    <citation type="submission" date="2015-07" db="EMBL/GenBank/DDBJ databases">
        <title>Genome sequence of Ornatilinea apprima DSM 23815.</title>
        <authorList>
            <person name="Hemp J."/>
            <person name="Ward L.M."/>
            <person name="Pace L.A."/>
            <person name="Fischer W.W."/>
        </authorList>
    </citation>
    <scope>NUCLEOTIDE SEQUENCE [LARGE SCALE GENOMIC DNA]</scope>
    <source>
        <strain evidence="10 11">P3M-1</strain>
    </source>
</reference>
<keyword evidence="2 8" id="KW-0808">Transferase</keyword>
<comment type="catalytic activity">
    <reaction evidence="8">
        <text>Mo-molybdopterin + GTP + H(+) = Mo-molybdopterin guanine dinucleotide + diphosphate</text>
        <dbReference type="Rhea" id="RHEA:34243"/>
        <dbReference type="ChEBI" id="CHEBI:15378"/>
        <dbReference type="ChEBI" id="CHEBI:33019"/>
        <dbReference type="ChEBI" id="CHEBI:37565"/>
        <dbReference type="ChEBI" id="CHEBI:71302"/>
        <dbReference type="ChEBI" id="CHEBI:71310"/>
        <dbReference type="EC" id="2.7.7.77"/>
    </reaction>
</comment>
<dbReference type="GO" id="GO:0005737">
    <property type="term" value="C:cytoplasm"/>
    <property type="evidence" value="ECO:0007669"/>
    <property type="project" value="UniProtKB-SubCell"/>
</dbReference>
<comment type="similarity">
    <text evidence="8">Belongs to the MobA family.</text>
</comment>
<keyword evidence="4 8" id="KW-0547">Nucleotide-binding</keyword>
<comment type="domain">
    <text evidence="8">The N-terminal domain determines nucleotide recognition and specific binding, while the C-terminal domain determines the specific binding to the target protein.</text>
</comment>
<comment type="function">
    <text evidence="8">Transfers a GMP moiety from GTP to Mo-molybdopterin (Mo-MPT) cofactor (Moco or molybdenum cofactor) to form Mo-molybdopterin guanine dinucleotide (Mo-MGD) cofactor.</text>
</comment>
<name>A0A0P6XKT2_9CHLR</name>
<dbReference type="AlphaFoldDB" id="A0A0P6XKT2"/>
<evidence type="ECO:0000259" key="9">
    <source>
        <dbReference type="Pfam" id="PF12804"/>
    </source>
</evidence>
<dbReference type="PATRIC" id="fig|1134406.4.peg.785"/>
<dbReference type="RefSeq" id="WP_075063925.1">
    <property type="nucleotide sequence ID" value="NZ_LGCL01000039.1"/>
</dbReference>
<comment type="cofactor">
    <cofactor evidence="8">
        <name>Mg(2+)</name>
        <dbReference type="ChEBI" id="CHEBI:18420"/>
    </cofactor>
</comment>
<dbReference type="HAMAP" id="MF_00316">
    <property type="entry name" value="MobA"/>
    <property type="match status" value="1"/>
</dbReference>
<evidence type="ECO:0000313" key="10">
    <source>
        <dbReference type="EMBL" id="KPL72212.1"/>
    </source>
</evidence>
<dbReference type="SUPFAM" id="SSF53448">
    <property type="entry name" value="Nucleotide-diphospho-sugar transferases"/>
    <property type="match status" value="1"/>
</dbReference>
<keyword evidence="1 8" id="KW-0963">Cytoplasm</keyword>
<dbReference type="STRING" id="1134406.ADN00_15415"/>
<dbReference type="Gene3D" id="3.90.550.10">
    <property type="entry name" value="Spore Coat Polysaccharide Biosynthesis Protein SpsA, Chain A"/>
    <property type="match status" value="1"/>
</dbReference>
<dbReference type="EC" id="2.7.7.77" evidence="8"/>
<evidence type="ECO:0000256" key="7">
    <source>
        <dbReference type="ARBA" id="ARBA00023150"/>
    </source>
</evidence>
<dbReference type="InterPro" id="IPR029044">
    <property type="entry name" value="Nucleotide-diphossugar_trans"/>
</dbReference>
<dbReference type="GO" id="GO:0046872">
    <property type="term" value="F:metal ion binding"/>
    <property type="evidence" value="ECO:0007669"/>
    <property type="project" value="UniProtKB-KW"/>
</dbReference>
<keyword evidence="7 8" id="KW-0501">Molybdenum cofactor biosynthesis</keyword>
<dbReference type="PANTHER" id="PTHR19136">
    <property type="entry name" value="MOLYBDENUM COFACTOR GUANYLYLTRANSFERASE"/>
    <property type="match status" value="1"/>
</dbReference>
<evidence type="ECO:0000256" key="2">
    <source>
        <dbReference type="ARBA" id="ARBA00022679"/>
    </source>
</evidence>
<dbReference type="CDD" id="cd02503">
    <property type="entry name" value="MobA"/>
    <property type="match status" value="1"/>
</dbReference>
<dbReference type="PANTHER" id="PTHR19136:SF81">
    <property type="entry name" value="MOLYBDENUM COFACTOR GUANYLYLTRANSFERASE"/>
    <property type="match status" value="1"/>
</dbReference>
<keyword evidence="11" id="KW-1185">Reference proteome</keyword>
<gene>
    <name evidence="8" type="primary">mobA</name>
    <name evidence="10" type="ORF">ADN00_15415</name>
</gene>
<comment type="subcellular location">
    <subcellularLocation>
        <location evidence="8">Cytoplasm</location>
    </subcellularLocation>
</comment>
<comment type="caution">
    <text evidence="10">The sequence shown here is derived from an EMBL/GenBank/DDBJ whole genome shotgun (WGS) entry which is preliminary data.</text>
</comment>
<sequence length="209" mass="22819">MNCLSVAIQAGGGSKRMGVNKALMSFLGEPLITRISRLLSPVSDDLFIITQETEAYQHLGLRTISDEVPNMGAIGGLLTAMAQARCDYVAVVACDMPFVSPGILKHCLEILVDNNADVAIPLTMEGYEPLHAVYRKATCLPAIREAMAAGKKRLISWFSDVKVMGITEDRLSILDPDQLAFINTNTIDDFLQAVEIAKQHPEMLPPNFD</sequence>
<keyword evidence="3 8" id="KW-0479">Metal-binding</keyword>
<evidence type="ECO:0000256" key="3">
    <source>
        <dbReference type="ARBA" id="ARBA00022723"/>
    </source>
</evidence>
<dbReference type="GO" id="GO:0005525">
    <property type="term" value="F:GTP binding"/>
    <property type="evidence" value="ECO:0007669"/>
    <property type="project" value="UniProtKB-UniRule"/>
</dbReference>
<dbReference type="InterPro" id="IPR025877">
    <property type="entry name" value="MobA-like_NTP_Trfase"/>
</dbReference>
<evidence type="ECO:0000256" key="1">
    <source>
        <dbReference type="ARBA" id="ARBA00022490"/>
    </source>
</evidence>
<proteinExistence type="inferred from homology"/>
<evidence type="ECO:0000256" key="6">
    <source>
        <dbReference type="ARBA" id="ARBA00023134"/>
    </source>
</evidence>
<dbReference type="Proteomes" id="UP000050417">
    <property type="component" value="Unassembled WGS sequence"/>
</dbReference>
<dbReference type="GO" id="GO:0061603">
    <property type="term" value="F:molybdenum cofactor guanylyltransferase activity"/>
    <property type="evidence" value="ECO:0007669"/>
    <property type="project" value="UniProtKB-EC"/>
</dbReference>
<organism evidence="10 11">
    <name type="scientific">Ornatilinea apprima</name>
    <dbReference type="NCBI Taxonomy" id="1134406"/>
    <lineage>
        <taxon>Bacteria</taxon>
        <taxon>Bacillati</taxon>
        <taxon>Chloroflexota</taxon>
        <taxon>Anaerolineae</taxon>
        <taxon>Anaerolineales</taxon>
        <taxon>Anaerolineaceae</taxon>
        <taxon>Ornatilinea</taxon>
    </lineage>
</organism>
<dbReference type="EMBL" id="LGCL01000039">
    <property type="protein sequence ID" value="KPL72212.1"/>
    <property type="molecule type" value="Genomic_DNA"/>
</dbReference>
<feature type="binding site" evidence="8">
    <location>
        <position position="66"/>
    </location>
    <ligand>
        <name>GTP</name>
        <dbReference type="ChEBI" id="CHEBI:37565"/>
    </ligand>
</feature>
<feature type="binding site" evidence="8">
    <location>
        <position position="95"/>
    </location>
    <ligand>
        <name>Mg(2+)</name>
        <dbReference type="ChEBI" id="CHEBI:18420"/>
    </ligand>
</feature>
<keyword evidence="6 8" id="KW-0342">GTP-binding</keyword>
<dbReference type="Pfam" id="PF12804">
    <property type="entry name" value="NTP_transf_3"/>
    <property type="match status" value="1"/>
</dbReference>
<dbReference type="InterPro" id="IPR013482">
    <property type="entry name" value="Molybde_CF_guanTrfase"/>
</dbReference>
<accession>A0A0P6XKT2</accession>
<evidence type="ECO:0000256" key="5">
    <source>
        <dbReference type="ARBA" id="ARBA00022842"/>
    </source>
</evidence>
<evidence type="ECO:0000313" key="11">
    <source>
        <dbReference type="Proteomes" id="UP000050417"/>
    </source>
</evidence>
<protein>
    <recommendedName>
        <fullName evidence="8">Probable molybdenum cofactor guanylyltransferase</fullName>
        <shortName evidence="8">MoCo guanylyltransferase</shortName>
        <ecNumber evidence="8">2.7.7.77</ecNumber>
    </recommendedName>
    <alternativeName>
        <fullName evidence="8">GTP:molybdopterin guanylyltransferase</fullName>
    </alternativeName>
    <alternativeName>
        <fullName evidence="8">Mo-MPT guanylyltransferase</fullName>
    </alternativeName>
    <alternativeName>
        <fullName evidence="8">Molybdopterin guanylyltransferase</fullName>
    </alternativeName>
    <alternativeName>
        <fullName evidence="8">Molybdopterin-guanine dinucleotide synthase</fullName>
        <shortName evidence="8">MGD synthase</shortName>
    </alternativeName>
</protein>
<evidence type="ECO:0000256" key="4">
    <source>
        <dbReference type="ARBA" id="ARBA00022741"/>
    </source>
</evidence>
<feature type="binding site" evidence="8">
    <location>
        <position position="95"/>
    </location>
    <ligand>
        <name>GTP</name>
        <dbReference type="ChEBI" id="CHEBI:37565"/>
    </ligand>
</feature>
<keyword evidence="5 8" id="KW-0460">Magnesium</keyword>
<evidence type="ECO:0000256" key="8">
    <source>
        <dbReference type="HAMAP-Rule" id="MF_00316"/>
    </source>
</evidence>
<feature type="domain" description="MobA-like NTP transferase" evidence="9">
    <location>
        <begin position="7"/>
        <end position="156"/>
    </location>
</feature>
<comment type="caution">
    <text evidence="8">Lacks conserved residue(s) required for the propagation of feature annotation.</text>
</comment>
<dbReference type="GO" id="GO:0006777">
    <property type="term" value="P:Mo-molybdopterin cofactor biosynthetic process"/>
    <property type="evidence" value="ECO:0007669"/>
    <property type="project" value="UniProtKB-KW"/>
</dbReference>
<feature type="binding site" evidence="8">
    <location>
        <position position="21"/>
    </location>
    <ligand>
        <name>GTP</name>
        <dbReference type="ChEBI" id="CHEBI:37565"/>
    </ligand>
</feature>